<keyword evidence="1" id="KW-1133">Transmembrane helix</keyword>
<dbReference type="InterPro" id="IPR036514">
    <property type="entry name" value="SGNH_hydro_sf"/>
</dbReference>
<dbReference type="Proteomes" id="UP000269923">
    <property type="component" value="Unassembled WGS sequence"/>
</dbReference>
<dbReference type="Gene3D" id="3.40.50.1110">
    <property type="entry name" value="SGNH hydrolase"/>
    <property type="match status" value="1"/>
</dbReference>
<dbReference type="STRING" id="1121352.GCA_000620925_01062"/>
<keyword evidence="1" id="KW-0472">Membrane</keyword>
<keyword evidence="1" id="KW-0812">Transmembrane</keyword>
<evidence type="ECO:0000313" key="3">
    <source>
        <dbReference type="Proteomes" id="UP000269923"/>
    </source>
</evidence>
<feature type="transmembrane region" description="Helical" evidence="1">
    <location>
        <begin position="31"/>
        <end position="49"/>
    </location>
</feature>
<protein>
    <submittedName>
        <fullName evidence="2">DUF459 domain-containing protein</fullName>
    </submittedName>
</protein>
<name>A0A3P2A2Q5_9NEIS</name>
<dbReference type="PANTHER" id="PTHR30383:SF24">
    <property type="entry name" value="THIOESTERASE 1_PROTEASE 1_LYSOPHOSPHOLIPASE L1"/>
    <property type="match status" value="1"/>
</dbReference>
<accession>A0A3P2A2Q5</accession>
<dbReference type="SUPFAM" id="SSF52266">
    <property type="entry name" value="SGNH hydrolase"/>
    <property type="match status" value="1"/>
</dbReference>
<gene>
    <name evidence="2" type="ORF">EII21_08110</name>
</gene>
<evidence type="ECO:0000313" key="2">
    <source>
        <dbReference type="EMBL" id="RRD89702.1"/>
    </source>
</evidence>
<dbReference type="Pfam" id="PF04311">
    <property type="entry name" value="DUF459"/>
    <property type="match status" value="1"/>
</dbReference>
<comment type="caution">
    <text evidence="2">The sequence shown here is derived from an EMBL/GenBank/DDBJ whole genome shotgun (WGS) entry which is preliminary data.</text>
</comment>
<keyword evidence="3" id="KW-1185">Reference proteome</keyword>
<sequence>MLTSDDKGQAKTVLFPAKRRRNKRYSFAKRLLWLYFVLMSVAWLTIWFAQKSISAYWQQTYHTDSPFLALETIPLWRAGGQLQDSFNGAYDKMRNGFNEQNTQWVAQWRVPEAPKPVHTVKAKKPAKPEVDKLYPTHQAEEAAAATPAASAPAPKPAATADKTILLAPGNKVLFAGDSMLQGVAPHLQKTLKSQHQIDSLNLSKQSTGLAYPKFFDWPATIEQHLAEDDTIKLLVVLIGANDPWDFPNPENPAAKYLKFESQEWEEEYAKRVARIVAAADKAGAKIVWLGVPRMKREKLDKQMIYVNQVLARALKDKYPHVLWLETADWLSDHSGEYQDSITVEGETVRVRSKDGIHFTTQGQQLVADFIERQLSYQQ</sequence>
<dbReference type="InterPro" id="IPR007407">
    <property type="entry name" value="DUF459"/>
</dbReference>
<reference evidence="2 3" key="1">
    <citation type="submission" date="2018-11" db="EMBL/GenBank/DDBJ databases">
        <title>Genomes From Bacteria Associated with the Canine Oral Cavity: a Test Case for Automated Genome-Based Taxonomic Assignment.</title>
        <authorList>
            <person name="Coil D.A."/>
            <person name="Jospin G."/>
            <person name="Darling A.E."/>
            <person name="Wallis C."/>
            <person name="Davis I.J."/>
            <person name="Harris S."/>
            <person name="Eisen J.A."/>
            <person name="Holcombe L.J."/>
            <person name="O'Flynn C."/>
        </authorList>
    </citation>
    <scope>NUCLEOTIDE SEQUENCE [LARGE SCALE GENOMIC DNA]</scope>
    <source>
        <strain evidence="2 3">COT-280</strain>
    </source>
</reference>
<evidence type="ECO:0000256" key="1">
    <source>
        <dbReference type="SAM" id="Phobius"/>
    </source>
</evidence>
<dbReference type="GO" id="GO:0004622">
    <property type="term" value="F:phosphatidylcholine lysophospholipase activity"/>
    <property type="evidence" value="ECO:0007669"/>
    <property type="project" value="TreeGrafter"/>
</dbReference>
<dbReference type="EMBL" id="RQYC01000012">
    <property type="protein sequence ID" value="RRD89702.1"/>
    <property type="molecule type" value="Genomic_DNA"/>
</dbReference>
<dbReference type="PANTHER" id="PTHR30383">
    <property type="entry name" value="THIOESTERASE 1/PROTEASE 1/LYSOPHOSPHOLIPASE L1"/>
    <property type="match status" value="1"/>
</dbReference>
<dbReference type="AlphaFoldDB" id="A0A3P2A2Q5"/>
<dbReference type="RefSeq" id="WP_124795454.1">
    <property type="nucleotide sequence ID" value="NZ_RQYC01000012.1"/>
</dbReference>
<dbReference type="InterPro" id="IPR051532">
    <property type="entry name" value="Ester_Hydrolysis_Enzymes"/>
</dbReference>
<dbReference type="OrthoDB" id="445620at2"/>
<proteinExistence type="predicted"/>
<organism evidence="2 3">
    <name type="scientific">Conchiformibius steedae</name>
    <dbReference type="NCBI Taxonomy" id="153493"/>
    <lineage>
        <taxon>Bacteria</taxon>
        <taxon>Pseudomonadati</taxon>
        <taxon>Pseudomonadota</taxon>
        <taxon>Betaproteobacteria</taxon>
        <taxon>Neisseriales</taxon>
        <taxon>Neisseriaceae</taxon>
        <taxon>Conchiformibius</taxon>
    </lineage>
</organism>